<keyword evidence="2 5" id="KW-0378">Hydrolase</keyword>
<proteinExistence type="predicted"/>
<evidence type="ECO:0000259" key="6">
    <source>
        <dbReference type="PROSITE" id="PS51198"/>
    </source>
</evidence>
<dbReference type="PANTHER" id="PTHR11070:SF2">
    <property type="entry name" value="ATP-DEPENDENT DNA HELICASE SRS2"/>
    <property type="match status" value="1"/>
</dbReference>
<dbReference type="PROSITE" id="PS51198">
    <property type="entry name" value="UVRD_HELICASE_ATP_BIND"/>
    <property type="match status" value="1"/>
</dbReference>
<comment type="caution">
    <text evidence="7">The sequence shown here is derived from an EMBL/GenBank/DDBJ whole genome shotgun (WGS) entry which is preliminary data.</text>
</comment>
<dbReference type="InterPro" id="IPR000212">
    <property type="entry name" value="DNA_helicase_UvrD/REP"/>
</dbReference>
<evidence type="ECO:0000256" key="5">
    <source>
        <dbReference type="PROSITE-ProRule" id="PRU00560"/>
    </source>
</evidence>
<accession>A0ABV5XQP0</accession>
<sequence length="1027" mass="113056">MASLSAILVQARAADERGRRNLVNSIGSNAFTAPLTDSFGELAAFVTATAVGIQILRGNTVATEIPPPLPWPLDELIDDSDLGDWSVEGLVVDLSEVHTHAPFYYREYGLDLSELFGEYRRTWNTWRRFQRRVQESAELYDVLDELETAISLSARTVDTVIAAWRLVVPEHGIDTRIAFRSARLVRIIAKGAEGDLGDDETASSTDVRGIALTIDPAEPMFIELGSTALTADSGESLQFRTSVLERNDLPVGAHVRSRVFDDVRPAVARALHRQWGSDVAWTLTMSPALLVRESSAEQDQSEIQRLKDAVATVLAPWPDLAEQTQAEISDVTRGCWGSLVEKRLAELIARLELPAATGTESIDVAADSIVVTISDTPKFRDRLRARANPVDILTRFRDRRRAAAAASVVAPAFSIDASEGPSQSLEIDSGSTVTGLDELQRRVVEAATEDRLVVVAGAGQGKTEVVAARLDHLARECDLSLSTEVLVLSFSRAAVSAVRSRLETRVLAQAEIRTFDSFANRVIIDAGEDPKGNFDARIERAVGLLTDEDADLPMLEDIQHVVLDEVQDLVGQRAKLVLALIDRLGDEVGFTALGDPNQALYDFQLSPEEQTQRLDVISELRGLANVESTGLQRNFRARGKDPLAVVELGSRLREMDSGARAREEVDAFISRLESVDSSAWLTDVYRAGRSTAILTKTNGDALRVSQQLTALNIRHTLRRTAQEHGARAWVAELARQLPRNMNRREDVIAALQNTSVIDPIDAWNLLKESEGRTQFPNDLDLSRIRRVIGGYGIPTALLADATEDVVVSTVHRAKGLEFDRVFLFDTDYEPDDDDFAIARRNYVALSRARDEIVRCAPKATKSWMKKDTASVGRWTEQVFGKGGKRTRAIEIRFNDMNTDEPFECGENAPAVQSLLAAGTLVGQTVTLVLDLEWTHRDAPIYLVKDSDGVAFARTSEQFGRDIRRIFMIGNARWPTILNGATTMSIESVAGSPEVSDELGIGDSGIWLVPRLAGLVQPDWNTRWDGKN</sequence>
<dbReference type="SUPFAM" id="SSF52540">
    <property type="entry name" value="P-loop containing nucleoside triphosphate hydrolases"/>
    <property type="match status" value="1"/>
</dbReference>
<dbReference type="Gene3D" id="3.40.50.300">
    <property type="entry name" value="P-loop containing nucleotide triphosphate hydrolases"/>
    <property type="match status" value="2"/>
</dbReference>
<keyword evidence="3 5" id="KW-0347">Helicase</keyword>
<gene>
    <name evidence="7" type="ORF">ACFFQ6_34460</name>
</gene>
<evidence type="ECO:0000256" key="3">
    <source>
        <dbReference type="ARBA" id="ARBA00022806"/>
    </source>
</evidence>
<dbReference type="InterPro" id="IPR027785">
    <property type="entry name" value="UvrD-like_helicase_C"/>
</dbReference>
<evidence type="ECO:0000256" key="4">
    <source>
        <dbReference type="ARBA" id="ARBA00022840"/>
    </source>
</evidence>
<dbReference type="Pfam" id="PF13538">
    <property type="entry name" value="UvrD_C_2"/>
    <property type="match status" value="1"/>
</dbReference>
<keyword evidence="1 5" id="KW-0547">Nucleotide-binding</keyword>
<dbReference type="InterPro" id="IPR027417">
    <property type="entry name" value="P-loop_NTPase"/>
</dbReference>
<feature type="domain" description="UvrD-like helicase ATP-binding" evidence="6">
    <location>
        <begin position="435"/>
        <end position="974"/>
    </location>
</feature>
<organism evidence="7 8">
    <name type="scientific">Rhodococcus baikonurensis</name>
    <dbReference type="NCBI Taxonomy" id="172041"/>
    <lineage>
        <taxon>Bacteria</taxon>
        <taxon>Bacillati</taxon>
        <taxon>Actinomycetota</taxon>
        <taxon>Actinomycetes</taxon>
        <taxon>Mycobacteriales</taxon>
        <taxon>Nocardiaceae</taxon>
        <taxon>Rhodococcus</taxon>
        <taxon>Rhodococcus erythropolis group</taxon>
    </lineage>
</organism>
<evidence type="ECO:0000313" key="7">
    <source>
        <dbReference type="EMBL" id="MFB9784810.1"/>
    </source>
</evidence>
<dbReference type="InterPro" id="IPR014016">
    <property type="entry name" value="UvrD-like_ATP-bd"/>
</dbReference>
<evidence type="ECO:0000313" key="8">
    <source>
        <dbReference type="Proteomes" id="UP001589587"/>
    </source>
</evidence>
<dbReference type="EMBL" id="JBHMAS010000096">
    <property type="protein sequence ID" value="MFB9784810.1"/>
    <property type="molecule type" value="Genomic_DNA"/>
</dbReference>
<dbReference type="RefSeq" id="WP_378377035.1">
    <property type="nucleotide sequence ID" value="NZ_JBHMAS010000096.1"/>
</dbReference>
<reference evidence="7 8" key="1">
    <citation type="submission" date="2024-09" db="EMBL/GenBank/DDBJ databases">
        <authorList>
            <person name="Sun Q."/>
            <person name="Mori K."/>
        </authorList>
    </citation>
    <scope>NUCLEOTIDE SEQUENCE [LARGE SCALE GENOMIC DNA]</scope>
    <source>
        <strain evidence="7 8">JCM 11411</strain>
    </source>
</reference>
<evidence type="ECO:0000256" key="1">
    <source>
        <dbReference type="ARBA" id="ARBA00022741"/>
    </source>
</evidence>
<dbReference type="Pfam" id="PF00580">
    <property type="entry name" value="UvrD-helicase"/>
    <property type="match status" value="1"/>
</dbReference>
<protein>
    <submittedName>
        <fullName evidence="7">UvrD-helicase domain-containing protein</fullName>
    </submittedName>
</protein>
<keyword evidence="4 5" id="KW-0067">ATP-binding</keyword>
<dbReference type="PANTHER" id="PTHR11070">
    <property type="entry name" value="UVRD / RECB / PCRA DNA HELICASE FAMILY MEMBER"/>
    <property type="match status" value="1"/>
</dbReference>
<dbReference type="Proteomes" id="UP001589587">
    <property type="component" value="Unassembled WGS sequence"/>
</dbReference>
<keyword evidence="8" id="KW-1185">Reference proteome</keyword>
<feature type="binding site" evidence="5">
    <location>
        <begin position="456"/>
        <end position="463"/>
    </location>
    <ligand>
        <name>ATP</name>
        <dbReference type="ChEBI" id="CHEBI:30616"/>
    </ligand>
</feature>
<evidence type="ECO:0000256" key="2">
    <source>
        <dbReference type="ARBA" id="ARBA00022801"/>
    </source>
</evidence>
<name>A0ABV5XQP0_9NOCA</name>